<feature type="compositionally biased region" description="Low complexity" evidence="1">
    <location>
        <begin position="533"/>
        <end position="566"/>
    </location>
</feature>
<feature type="domain" description="HTH myb-type" evidence="3">
    <location>
        <begin position="123"/>
        <end position="178"/>
    </location>
</feature>
<proteinExistence type="predicted"/>
<feature type="domain" description="Myb-like" evidence="2">
    <location>
        <begin position="123"/>
        <end position="174"/>
    </location>
</feature>
<feature type="compositionally biased region" description="Low complexity" evidence="1">
    <location>
        <begin position="257"/>
        <end position="268"/>
    </location>
</feature>
<dbReference type="SMART" id="SM00717">
    <property type="entry name" value="SANT"/>
    <property type="match status" value="3"/>
</dbReference>
<feature type="domain" description="Myb-like" evidence="2">
    <location>
        <begin position="66"/>
        <end position="120"/>
    </location>
</feature>
<reference evidence="4 5" key="1">
    <citation type="journal article" date="2020" name="Fungal Divers.">
        <title>Resolving the Mortierellaceae phylogeny through synthesis of multi-gene phylogenetics and phylogenomics.</title>
        <authorList>
            <person name="Vandepol N."/>
            <person name="Liber J."/>
            <person name="Desiro A."/>
            <person name="Na H."/>
            <person name="Kennedy M."/>
            <person name="Barry K."/>
            <person name="Grigoriev I.V."/>
            <person name="Miller A.N."/>
            <person name="O'Donnell K."/>
            <person name="Stajich J.E."/>
            <person name="Bonito G."/>
        </authorList>
    </citation>
    <scope>NUCLEOTIDE SEQUENCE [LARGE SCALE GENOMIC DNA]</scope>
    <source>
        <strain evidence="4 5">AD045</strain>
    </source>
</reference>
<dbReference type="InterPro" id="IPR017930">
    <property type="entry name" value="Myb_dom"/>
</dbReference>
<dbReference type="Gene3D" id="1.10.10.60">
    <property type="entry name" value="Homeodomain-like"/>
    <property type="match status" value="3"/>
</dbReference>
<feature type="region of interest" description="Disordered" evidence="1">
    <location>
        <begin position="634"/>
        <end position="680"/>
    </location>
</feature>
<feature type="region of interest" description="Disordered" evidence="1">
    <location>
        <begin position="363"/>
        <end position="457"/>
    </location>
</feature>
<evidence type="ECO:0000259" key="3">
    <source>
        <dbReference type="PROSITE" id="PS51294"/>
    </source>
</evidence>
<feature type="compositionally biased region" description="Low complexity" evidence="1">
    <location>
        <begin position="314"/>
        <end position="329"/>
    </location>
</feature>
<protein>
    <submittedName>
        <fullName evidence="4">Uncharacterized protein</fullName>
    </submittedName>
</protein>
<accession>A0ABQ7K5F6</accession>
<dbReference type="PANTHER" id="PTHR45614:SF25">
    <property type="entry name" value="MYB PROTEIN"/>
    <property type="match status" value="1"/>
</dbReference>
<keyword evidence="5" id="KW-1185">Reference proteome</keyword>
<dbReference type="Pfam" id="PF00249">
    <property type="entry name" value="Myb_DNA-binding"/>
    <property type="match status" value="3"/>
</dbReference>
<dbReference type="PROSITE" id="PS50090">
    <property type="entry name" value="MYB_LIKE"/>
    <property type="match status" value="3"/>
</dbReference>
<feature type="region of interest" description="Disordered" evidence="1">
    <location>
        <begin position="500"/>
        <end position="566"/>
    </location>
</feature>
<feature type="compositionally biased region" description="Low complexity" evidence="1">
    <location>
        <begin position="434"/>
        <end position="450"/>
    </location>
</feature>
<sequence length="711" mass="78389">MKTRTALPPLNTCHHSMEHSMERLTFNSPNPSSAASAVSMASIHGNGYPHHHPFAFTSATMQSHIQPTYTDGPWQRHEDHLLNEAVNTYGTKSWKSVADYAFPDGSRDRNECMHRWRALSSIRPRQVKGPWTDEEDRKLRELVNEYGPEKWVFIASRIGSRTGKQCRERWHNHLDPLINKAPFTHEEDVRILELYNQLGSKWAEMAKHMPGRPDNAIKNHFNTTMQRKKRRMSMPIIHSEYPYHHNQIHPTLRHHSNNSNGNNNNGNQHQHHQFLPSSASGFRSGPGAAVSAVSATVISAVVDNGGGPQSIPATTSSSSTSLTSPLGPGMSMPAGNGHFHSMPNAMSRFMPYERRHSLPISSILAPSSSSSSSNSFSPSLSSHTNNTNSGSLILPSPPKTPDVTRRKSTLSSWCITPPPGRTQFASNAMQTPYTSSTSSIASSASSSSSSLGGSPTFNNNNMTLPGIASFVHASEDHHHHQQQSSASSLAPLFRHRNGSLPSFHHVESDPVMKRSASNPSTSLHYVHHHHHQSSFSGSYTPSSSSSTLSLATSPPSLPLAPSSAATSVIPSVRHIQAIADGFCGRAMKREPSQETEIAAGRFQNQHLSHHGHSHGYIEYRQRHYGRINAEDNDEDMLSSDQESIGLTEDEDLDERDLDDLDDEDNDKDDNDEDEVEVEMASGIVHHHLGRRIYSHPNVNVMSIENLVGPSA</sequence>
<evidence type="ECO:0000259" key="2">
    <source>
        <dbReference type="PROSITE" id="PS50090"/>
    </source>
</evidence>
<gene>
    <name evidence="4" type="ORF">BGZ96_005368</name>
</gene>
<dbReference type="CDD" id="cd00167">
    <property type="entry name" value="SANT"/>
    <property type="match status" value="3"/>
</dbReference>
<evidence type="ECO:0000313" key="4">
    <source>
        <dbReference type="EMBL" id="KAG0291234.1"/>
    </source>
</evidence>
<dbReference type="InterPro" id="IPR001005">
    <property type="entry name" value="SANT/Myb"/>
</dbReference>
<dbReference type="PROSITE" id="PS51294">
    <property type="entry name" value="HTH_MYB"/>
    <property type="match status" value="2"/>
</dbReference>
<feature type="compositionally biased region" description="Polar residues" evidence="1">
    <location>
        <begin position="423"/>
        <end position="433"/>
    </location>
</feature>
<name>A0ABQ7K5F6_9FUNG</name>
<feature type="domain" description="HTH myb-type" evidence="3">
    <location>
        <begin position="179"/>
        <end position="229"/>
    </location>
</feature>
<evidence type="ECO:0000256" key="1">
    <source>
        <dbReference type="SAM" id="MobiDB-lite"/>
    </source>
</evidence>
<dbReference type="InterPro" id="IPR050560">
    <property type="entry name" value="MYB_TF"/>
</dbReference>
<feature type="compositionally biased region" description="Acidic residues" evidence="1">
    <location>
        <begin position="647"/>
        <end position="677"/>
    </location>
</feature>
<feature type="compositionally biased region" description="Low complexity" evidence="1">
    <location>
        <begin position="363"/>
        <end position="382"/>
    </location>
</feature>
<organism evidence="4 5">
    <name type="scientific">Linnemannia gamsii</name>
    <dbReference type="NCBI Taxonomy" id="64522"/>
    <lineage>
        <taxon>Eukaryota</taxon>
        <taxon>Fungi</taxon>
        <taxon>Fungi incertae sedis</taxon>
        <taxon>Mucoromycota</taxon>
        <taxon>Mortierellomycotina</taxon>
        <taxon>Mortierellomycetes</taxon>
        <taxon>Mortierellales</taxon>
        <taxon>Mortierellaceae</taxon>
        <taxon>Linnemannia</taxon>
    </lineage>
</organism>
<dbReference type="SUPFAM" id="SSF46689">
    <property type="entry name" value="Homeodomain-like"/>
    <property type="match status" value="2"/>
</dbReference>
<evidence type="ECO:0000313" key="5">
    <source>
        <dbReference type="Proteomes" id="UP001194696"/>
    </source>
</evidence>
<comment type="caution">
    <text evidence="4">The sequence shown here is derived from an EMBL/GenBank/DDBJ whole genome shotgun (WGS) entry which is preliminary data.</text>
</comment>
<dbReference type="InterPro" id="IPR009057">
    <property type="entry name" value="Homeodomain-like_sf"/>
</dbReference>
<dbReference type="EMBL" id="JAAAIM010000251">
    <property type="protein sequence ID" value="KAG0291234.1"/>
    <property type="molecule type" value="Genomic_DNA"/>
</dbReference>
<feature type="region of interest" description="Disordered" evidence="1">
    <location>
        <begin position="251"/>
        <end position="287"/>
    </location>
</feature>
<dbReference type="PANTHER" id="PTHR45614">
    <property type="entry name" value="MYB PROTEIN-RELATED"/>
    <property type="match status" value="1"/>
</dbReference>
<dbReference type="Proteomes" id="UP001194696">
    <property type="component" value="Unassembled WGS sequence"/>
</dbReference>
<feature type="domain" description="Myb-like" evidence="2">
    <location>
        <begin position="175"/>
        <end position="225"/>
    </location>
</feature>
<feature type="region of interest" description="Disordered" evidence="1">
    <location>
        <begin position="307"/>
        <end position="339"/>
    </location>
</feature>